<proteinExistence type="predicted"/>
<comment type="caution">
    <text evidence="7">The sequence shown here is derived from an EMBL/GenBank/DDBJ whole genome shotgun (WGS) entry which is preliminary data.</text>
</comment>
<dbReference type="SUPFAM" id="SSF52200">
    <property type="entry name" value="Toll/Interleukin receptor TIR domain"/>
    <property type="match status" value="1"/>
</dbReference>
<accession>A0ABD3L1U0</accession>
<protein>
    <recommendedName>
        <fullName evidence="1">ADP-ribosyl cyclase/cyclic ADP-ribose hydrolase</fullName>
        <ecNumber evidence="1">3.2.2.6</ecNumber>
    </recommendedName>
</protein>
<sequence length="254" mass="28236">MKRDRAPAHNSGQSNEKSARRQVDDASASSSSAASTDSDNYDVFLSFSGKDTRKTFTDHLYNGLVNARIRVFRDKNELREGKKIGTELLQAIKNSKISILILSPNYASSKWCLQELVEIIECKKTVGHVVLPIFYHVEPTHVRNQEGSFKETFCGLSGKYLEEAVLKWKQALQEVASIKGWEPAKTADGYEGELVKNVVNRVLNELKKTFQPVVTEQSVGIDDAVEDVLRKLDGDPNGTQTVGIYGMGASVRQL</sequence>
<evidence type="ECO:0000259" key="6">
    <source>
        <dbReference type="PROSITE" id="PS50104"/>
    </source>
</evidence>
<dbReference type="InterPro" id="IPR035897">
    <property type="entry name" value="Toll_tir_struct_dom_sf"/>
</dbReference>
<name>A0ABD3L1U0_EUCGL</name>
<dbReference type="EC" id="3.2.2.6" evidence="1"/>
<dbReference type="PANTHER" id="PTHR32009:SF39">
    <property type="entry name" value="TIR DOMAIN-CONTAINING PROTEIN"/>
    <property type="match status" value="1"/>
</dbReference>
<dbReference type="EMBL" id="JBJKBG010000004">
    <property type="protein sequence ID" value="KAL3743666.1"/>
    <property type="molecule type" value="Genomic_DNA"/>
</dbReference>
<gene>
    <name evidence="7" type="ORF">ACJRO7_018867</name>
</gene>
<evidence type="ECO:0000256" key="4">
    <source>
        <dbReference type="ARBA" id="ARBA00047304"/>
    </source>
</evidence>
<dbReference type="FunFam" id="3.40.50.10140:FF:000007">
    <property type="entry name" value="Disease resistance protein (TIR-NBS-LRR class)"/>
    <property type="match status" value="1"/>
</dbReference>
<feature type="domain" description="TIR" evidence="6">
    <location>
        <begin position="39"/>
        <end position="206"/>
    </location>
</feature>
<dbReference type="PROSITE" id="PS50104">
    <property type="entry name" value="TIR"/>
    <property type="match status" value="1"/>
</dbReference>
<dbReference type="InterPro" id="IPR000157">
    <property type="entry name" value="TIR_dom"/>
</dbReference>
<feature type="compositionally biased region" description="Low complexity" evidence="5">
    <location>
        <begin position="25"/>
        <end position="37"/>
    </location>
</feature>
<dbReference type="GO" id="GO:0061809">
    <property type="term" value="F:NAD+ nucleosidase activity, cyclic ADP-ribose generating"/>
    <property type="evidence" value="ECO:0007669"/>
    <property type="project" value="UniProtKB-EC"/>
</dbReference>
<keyword evidence="2" id="KW-0378">Hydrolase</keyword>
<comment type="catalytic activity">
    <reaction evidence="4">
        <text>NAD(+) + H2O = ADP-D-ribose + nicotinamide + H(+)</text>
        <dbReference type="Rhea" id="RHEA:16301"/>
        <dbReference type="ChEBI" id="CHEBI:15377"/>
        <dbReference type="ChEBI" id="CHEBI:15378"/>
        <dbReference type="ChEBI" id="CHEBI:17154"/>
        <dbReference type="ChEBI" id="CHEBI:57540"/>
        <dbReference type="ChEBI" id="CHEBI:57967"/>
        <dbReference type="EC" id="3.2.2.6"/>
    </reaction>
    <physiologicalReaction direction="left-to-right" evidence="4">
        <dbReference type="Rhea" id="RHEA:16302"/>
    </physiologicalReaction>
</comment>
<dbReference type="Pfam" id="PF01582">
    <property type="entry name" value="TIR"/>
    <property type="match status" value="1"/>
</dbReference>
<dbReference type="AlphaFoldDB" id="A0ABD3L1U0"/>
<evidence type="ECO:0000256" key="5">
    <source>
        <dbReference type="SAM" id="MobiDB-lite"/>
    </source>
</evidence>
<evidence type="ECO:0000256" key="2">
    <source>
        <dbReference type="ARBA" id="ARBA00022801"/>
    </source>
</evidence>
<organism evidence="7 8">
    <name type="scientific">Eucalyptus globulus</name>
    <name type="common">Tasmanian blue gum</name>
    <dbReference type="NCBI Taxonomy" id="34317"/>
    <lineage>
        <taxon>Eukaryota</taxon>
        <taxon>Viridiplantae</taxon>
        <taxon>Streptophyta</taxon>
        <taxon>Embryophyta</taxon>
        <taxon>Tracheophyta</taxon>
        <taxon>Spermatophyta</taxon>
        <taxon>Magnoliopsida</taxon>
        <taxon>eudicotyledons</taxon>
        <taxon>Gunneridae</taxon>
        <taxon>Pentapetalae</taxon>
        <taxon>rosids</taxon>
        <taxon>malvids</taxon>
        <taxon>Myrtales</taxon>
        <taxon>Myrtaceae</taxon>
        <taxon>Myrtoideae</taxon>
        <taxon>Eucalypteae</taxon>
        <taxon>Eucalyptus</taxon>
    </lineage>
</organism>
<evidence type="ECO:0000256" key="3">
    <source>
        <dbReference type="ARBA" id="ARBA00023027"/>
    </source>
</evidence>
<dbReference type="SMART" id="SM00255">
    <property type="entry name" value="TIR"/>
    <property type="match status" value="1"/>
</dbReference>
<reference evidence="7 8" key="1">
    <citation type="submission" date="2024-11" db="EMBL/GenBank/DDBJ databases">
        <title>Chromosome-level genome assembly of Eucalyptus globulus Labill. provides insights into its genome evolution.</title>
        <authorList>
            <person name="Li X."/>
        </authorList>
    </citation>
    <scope>NUCLEOTIDE SEQUENCE [LARGE SCALE GENOMIC DNA]</scope>
    <source>
        <strain evidence="7">CL2024</strain>
        <tissue evidence="7">Fresh tender leaves</tissue>
    </source>
</reference>
<evidence type="ECO:0000313" key="7">
    <source>
        <dbReference type="EMBL" id="KAL3743666.1"/>
    </source>
</evidence>
<keyword evidence="8" id="KW-1185">Reference proteome</keyword>
<keyword evidence="3" id="KW-0520">NAD</keyword>
<evidence type="ECO:0000313" key="8">
    <source>
        <dbReference type="Proteomes" id="UP001634007"/>
    </source>
</evidence>
<evidence type="ECO:0000256" key="1">
    <source>
        <dbReference type="ARBA" id="ARBA00011982"/>
    </source>
</evidence>
<dbReference type="Proteomes" id="UP001634007">
    <property type="component" value="Unassembled WGS sequence"/>
</dbReference>
<feature type="region of interest" description="Disordered" evidence="5">
    <location>
        <begin position="1"/>
        <end position="37"/>
    </location>
</feature>
<dbReference type="PANTHER" id="PTHR32009">
    <property type="entry name" value="TMV RESISTANCE PROTEIN N-LIKE"/>
    <property type="match status" value="1"/>
</dbReference>
<dbReference type="Gene3D" id="3.40.50.10140">
    <property type="entry name" value="Toll/interleukin-1 receptor homology (TIR) domain"/>
    <property type="match status" value="1"/>
</dbReference>